<dbReference type="InterPro" id="IPR011989">
    <property type="entry name" value="ARM-like"/>
</dbReference>
<dbReference type="InterPro" id="IPR016024">
    <property type="entry name" value="ARM-type_fold"/>
</dbReference>
<comment type="function">
    <text evidence="4">May play a role in the regulation of cytokinesis.</text>
</comment>
<evidence type="ECO:0000256" key="2">
    <source>
        <dbReference type="ARBA" id="ARBA00022618"/>
    </source>
</evidence>
<dbReference type="PANTHER" id="PTHR13255:SF0">
    <property type="entry name" value="ATAXIN-10"/>
    <property type="match status" value="1"/>
</dbReference>
<comment type="similarity">
    <text evidence="1">Belongs to the ataxin-10 family.</text>
</comment>
<dbReference type="SUPFAM" id="SSF48371">
    <property type="entry name" value="ARM repeat"/>
    <property type="match status" value="1"/>
</dbReference>
<organism evidence="8 9">
    <name type="scientific">Sugiyamaella lignohabitans</name>
    <dbReference type="NCBI Taxonomy" id="796027"/>
    <lineage>
        <taxon>Eukaryota</taxon>
        <taxon>Fungi</taxon>
        <taxon>Dikarya</taxon>
        <taxon>Ascomycota</taxon>
        <taxon>Saccharomycotina</taxon>
        <taxon>Dipodascomycetes</taxon>
        <taxon>Dipodascales</taxon>
        <taxon>Trichomonascaceae</taxon>
        <taxon>Sugiyamaella</taxon>
    </lineage>
</organism>
<dbReference type="GO" id="GO:0005829">
    <property type="term" value="C:cytosol"/>
    <property type="evidence" value="ECO:0007669"/>
    <property type="project" value="TreeGrafter"/>
</dbReference>
<evidence type="ECO:0000256" key="5">
    <source>
        <dbReference type="ARBA" id="ARBA00044801"/>
    </source>
</evidence>
<keyword evidence="9" id="KW-1185">Reference proteome</keyword>
<dbReference type="KEGG" id="slb:AWJ20_4634"/>
<evidence type="ECO:0000256" key="1">
    <source>
        <dbReference type="ARBA" id="ARBA00008384"/>
    </source>
</evidence>
<evidence type="ECO:0000256" key="3">
    <source>
        <dbReference type="ARBA" id="ARBA00023306"/>
    </source>
</evidence>
<accession>A0A167E664</accession>
<keyword evidence="2" id="KW-0132">Cell division</keyword>
<dbReference type="OrthoDB" id="379794at2759"/>
<dbReference type="Proteomes" id="UP000189580">
    <property type="component" value="Chromosome d"/>
</dbReference>
<keyword evidence="3" id="KW-0131">Cell cycle</keyword>
<dbReference type="AlphaFoldDB" id="A0A167E664"/>
<gene>
    <name evidence="8" type="primary">CTR86</name>
    <name evidence="8" type="ORF">AWJ20_4634</name>
</gene>
<proteinExistence type="inferred from homology"/>
<dbReference type="RefSeq" id="XP_018736168.1">
    <property type="nucleotide sequence ID" value="XM_018881718.1"/>
</dbReference>
<sequence>MCNEMTTSLKTEVLESPLEIVLKGSNTKFITAFKELLLHPVYSRPTLQFIESSVKLAPNRARVLAESEHGRLIFIQLLKQTESWYSGEDNFYLHLLNSIISQLLSADLGNLFLSTFSEPIVNEDERLSLLKIVDAAIDSLLERKSTTLDCQPLLEILFRDFTTASAQAIPFIRSADTSPEYSDSLLSQLTNIWNRLIVLLDIYQTILDNQPSLKPEILKDNIIEELVSLLGEAQKSLPRRSKLADLEKSASKSSSGNVSDHDDLDPKDFPLIKGKIIYLLGTLVQENKQVQDLVRQLQGLELVLTNCIIDLNNPFIRERSILCLRYLLANNPENQDFVAKMEAKETVSEDALHEAGYETELVNGKLALKKRT</sequence>
<evidence type="ECO:0000313" key="8">
    <source>
        <dbReference type="EMBL" id="ANB13691.1"/>
    </source>
</evidence>
<dbReference type="Pfam" id="PF09759">
    <property type="entry name" value="Atx10homo_assoc"/>
    <property type="match status" value="1"/>
</dbReference>
<evidence type="ECO:0000256" key="4">
    <source>
        <dbReference type="ARBA" id="ARBA00044746"/>
    </source>
</evidence>
<evidence type="ECO:0000259" key="7">
    <source>
        <dbReference type="Pfam" id="PF09759"/>
    </source>
</evidence>
<feature type="domain" description="Ataxin-10" evidence="7">
    <location>
        <begin position="273"/>
        <end position="368"/>
    </location>
</feature>
<dbReference type="GO" id="GO:0051301">
    <property type="term" value="P:cell division"/>
    <property type="evidence" value="ECO:0007669"/>
    <property type="project" value="UniProtKB-KW"/>
</dbReference>
<dbReference type="EMBL" id="CP014502">
    <property type="protein sequence ID" value="ANB13691.1"/>
    <property type="molecule type" value="Genomic_DNA"/>
</dbReference>
<evidence type="ECO:0000256" key="6">
    <source>
        <dbReference type="ARBA" id="ARBA00044805"/>
    </source>
</evidence>
<name>A0A167E664_9ASCO</name>
<dbReference type="InterPro" id="IPR051374">
    <property type="entry name" value="Ataxin-10/CTR86_families"/>
</dbReference>
<reference evidence="8 9" key="1">
    <citation type="submission" date="2016-02" db="EMBL/GenBank/DDBJ databases">
        <title>Complete genome sequence and transcriptome regulation of the pentose utilising yeast Sugiyamaella lignohabitans.</title>
        <authorList>
            <person name="Bellasio M."/>
            <person name="Peymann A."/>
            <person name="Valli M."/>
            <person name="Sipitzky M."/>
            <person name="Graf A."/>
            <person name="Sauer M."/>
            <person name="Marx H."/>
            <person name="Mattanovich D."/>
        </authorList>
    </citation>
    <scope>NUCLEOTIDE SEQUENCE [LARGE SCALE GENOMIC DNA]</scope>
    <source>
        <strain evidence="8 9">CBS 10342</strain>
    </source>
</reference>
<protein>
    <recommendedName>
        <fullName evidence="5">Ataxin-10 homolog</fullName>
    </recommendedName>
    <alternativeName>
        <fullName evidence="6">Copper transport protein 86</fullName>
    </alternativeName>
</protein>
<dbReference type="GeneID" id="30036788"/>
<dbReference type="PANTHER" id="PTHR13255">
    <property type="entry name" value="ATAXIN-10"/>
    <property type="match status" value="1"/>
</dbReference>
<evidence type="ECO:0000313" key="9">
    <source>
        <dbReference type="Proteomes" id="UP000189580"/>
    </source>
</evidence>
<dbReference type="Gene3D" id="1.25.10.10">
    <property type="entry name" value="Leucine-rich Repeat Variant"/>
    <property type="match status" value="1"/>
</dbReference>
<dbReference type="InterPro" id="IPR019156">
    <property type="entry name" value="Ataxin-10_domain"/>
</dbReference>